<dbReference type="EnsemblPlants" id="OMERI01G30810.1">
    <property type="protein sequence ID" value="OMERI01G30810.1"/>
    <property type="gene ID" value="OMERI01G30810"/>
</dbReference>
<feature type="compositionally biased region" description="Basic and acidic residues" evidence="1">
    <location>
        <begin position="56"/>
        <end position="70"/>
    </location>
</feature>
<evidence type="ECO:0000256" key="1">
    <source>
        <dbReference type="SAM" id="MobiDB-lite"/>
    </source>
</evidence>
<dbReference type="Proteomes" id="UP000008021">
    <property type="component" value="Chromosome 1"/>
</dbReference>
<reference evidence="2" key="2">
    <citation type="submission" date="2018-05" db="EMBL/GenBank/DDBJ databases">
        <title>OmerRS3 (Oryza meridionalis Reference Sequence Version 3).</title>
        <authorList>
            <person name="Zhang J."/>
            <person name="Kudrna D."/>
            <person name="Lee S."/>
            <person name="Talag J."/>
            <person name="Welchert J."/>
            <person name="Wing R.A."/>
        </authorList>
    </citation>
    <scope>NUCLEOTIDE SEQUENCE [LARGE SCALE GENOMIC DNA]</scope>
    <source>
        <strain evidence="2">cv. OR44</strain>
    </source>
</reference>
<keyword evidence="3" id="KW-1185">Reference proteome</keyword>
<accession>A0A0E0C8V5</accession>
<feature type="region of interest" description="Disordered" evidence="1">
    <location>
        <begin position="1"/>
        <end position="71"/>
    </location>
</feature>
<organism evidence="2">
    <name type="scientific">Oryza meridionalis</name>
    <dbReference type="NCBI Taxonomy" id="40149"/>
    <lineage>
        <taxon>Eukaryota</taxon>
        <taxon>Viridiplantae</taxon>
        <taxon>Streptophyta</taxon>
        <taxon>Embryophyta</taxon>
        <taxon>Tracheophyta</taxon>
        <taxon>Spermatophyta</taxon>
        <taxon>Magnoliopsida</taxon>
        <taxon>Liliopsida</taxon>
        <taxon>Poales</taxon>
        <taxon>Poaceae</taxon>
        <taxon>BOP clade</taxon>
        <taxon>Oryzoideae</taxon>
        <taxon>Oryzeae</taxon>
        <taxon>Oryzinae</taxon>
        <taxon>Oryza</taxon>
    </lineage>
</organism>
<name>A0A0E0C8V5_9ORYZ</name>
<sequence>MVGAPCRPVARGVNPSPRRRPLPSSPSPRCRRSTLPESERPAGRAAARPFPGDATSQREDGGAARGEQGRRLWIRRHRDRIQLLAAGDKAGARAARWDAEEAERRACWQPDLGRVGRRRDGARVGGATARVLVAGAE</sequence>
<feature type="compositionally biased region" description="Low complexity" evidence="1">
    <location>
        <begin position="43"/>
        <end position="54"/>
    </location>
</feature>
<evidence type="ECO:0000313" key="3">
    <source>
        <dbReference type="Proteomes" id="UP000008021"/>
    </source>
</evidence>
<proteinExistence type="predicted"/>
<evidence type="ECO:0000313" key="2">
    <source>
        <dbReference type="EnsemblPlants" id="OMERI01G30810.1"/>
    </source>
</evidence>
<protein>
    <submittedName>
        <fullName evidence="2">Uncharacterized protein</fullName>
    </submittedName>
</protein>
<dbReference type="HOGENOM" id="CLU_1868371_0_0_1"/>
<dbReference type="AlphaFoldDB" id="A0A0E0C8V5"/>
<dbReference type="Gramene" id="OMERI01G30810.1">
    <property type="protein sequence ID" value="OMERI01G30810.1"/>
    <property type="gene ID" value="OMERI01G30810"/>
</dbReference>
<reference evidence="2" key="1">
    <citation type="submission" date="2015-04" db="UniProtKB">
        <authorList>
            <consortium name="EnsemblPlants"/>
        </authorList>
    </citation>
    <scope>IDENTIFICATION</scope>
</reference>